<accession>A0ABT4AU25</accession>
<keyword evidence="9" id="KW-1185">Reference proteome</keyword>
<protein>
    <submittedName>
        <fullName evidence="8">RDD family protein</fullName>
    </submittedName>
</protein>
<feature type="transmembrane region" description="Helical" evidence="6">
    <location>
        <begin position="106"/>
        <end position="131"/>
    </location>
</feature>
<comment type="caution">
    <text evidence="8">The sequence shown here is derived from an EMBL/GenBank/DDBJ whole genome shotgun (WGS) entry which is preliminary data.</text>
</comment>
<evidence type="ECO:0000259" key="7">
    <source>
        <dbReference type="Pfam" id="PF06271"/>
    </source>
</evidence>
<evidence type="ECO:0000313" key="9">
    <source>
        <dbReference type="Proteomes" id="UP001151002"/>
    </source>
</evidence>
<dbReference type="PANTHER" id="PTHR36115">
    <property type="entry name" value="PROLINE-RICH ANTIGEN HOMOLOG-RELATED"/>
    <property type="match status" value="1"/>
</dbReference>
<feature type="transmembrane region" description="Helical" evidence="6">
    <location>
        <begin position="24"/>
        <end position="52"/>
    </location>
</feature>
<evidence type="ECO:0000256" key="2">
    <source>
        <dbReference type="ARBA" id="ARBA00022475"/>
    </source>
</evidence>
<evidence type="ECO:0000256" key="6">
    <source>
        <dbReference type="SAM" id="Phobius"/>
    </source>
</evidence>
<proteinExistence type="predicted"/>
<keyword evidence="5 6" id="KW-0472">Membrane</keyword>
<sequence>MSAYAKPAPADPLPAAYGGLVSRLLAYVVDALIVSMLIGVAAAALGLVASVVGYEARELARAVLSGYIVFLPSILALYCALFWLLAGRTPGMAVLGLRVVTTEGRPVRWLAALVRALLLAYFPVGALWLLVNRRHQGIHDLIARTSVVRGP</sequence>
<dbReference type="Pfam" id="PF06271">
    <property type="entry name" value="RDD"/>
    <property type="match status" value="1"/>
</dbReference>
<reference evidence="8" key="1">
    <citation type="submission" date="2022-11" db="EMBL/GenBank/DDBJ databases">
        <authorList>
            <person name="Somphong A."/>
            <person name="Phongsopitanun W."/>
        </authorList>
    </citation>
    <scope>NUCLEOTIDE SEQUENCE</scope>
    <source>
        <strain evidence="8">Pm04-4</strain>
    </source>
</reference>
<feature type="domain" description="RDD" evidence="7">
    <location>
        <begin position="17"/>
        <end position="143"/>
    </location>
</feature>
<dbReference type="Proteomes" id="UP001151002">
    <property type="component" value="Unassembled WGS sequence"/>
</dbReference>
<keyword evidence="3 6" id="KW-0812">Transmembrane</keyword>
<feature type="transmembrane region" description="Helical" evidence="6">
    <location>
        <begin position="64"/>
        <end position="86"/>
    </location>
</feature>
<evidence type="ECO:0000256" key="5">
    <source>
        <dbReference type="ARBA" id="ARBA00023136"/>
    </source>
</evidence>
<dbReference type="EMBL" id="JAPNTZ010000001">
    <property type="protein sequence ID" value="MCY1136843.1"/>
    <property type="molecule type" value="Genomic_DNA"/>
</dbReference>
<name>A0ABT4AU25_9ACTN</name>
<organism evidence="8 9">
    <name type="scientific">Paractinoplanes pyxinae</name>
    <dbReference type="NCBI Taxonomy" id="2997416"/>
    <lineage>
        <taxon>Bacteria</taxon>
        <taxon>Bacillati</taxon>
        <taxon>Actinomycetota</taxon>
        <taxon>Actinomycetes</taxon>
        <taxon>Micromonosporales</taxon>
        <taxon>Micromonosporaceae</taxon>
        <taxon>Paractinoplanes</taxon>
    </lineage>
</organism>
<comment type="subcellular location">
    <subcellularLocation>
        <location evidence="1">Cell membrane</location>
        <topology evidence="1">Multi-pass membrane protein</topology>
    </subcellularLocation>
</comment>
<dbReference type="InterPro" id="IPR051791">
    <property type="entry name" value="Pra-immunoreactive"/>
</dbReference>
<dbReference type="PANTHER" id="PTHR36115:SF4">
    <property type="entry name" value="MEMBRANE PROTEIN"/>
    <property type="match status" value="1"/>
</dbReference>
<keyword evidence="4 6" id="KW-1133">Transmembrane helix</keyword>
<evidence type="ECO:0000256" key="3">
    <source>
        <dbReference type="ARBA" id="ARBA00022692"/>
    </source>
</evidence>
<evidence type="ECO:0000256" key="4">
    <source>
        <dbReference type="ARBA" id="ARBA00022989"/>
    </source>
</evidence>
<gene>
    <name evidence="8" type="ORF">OWR29_02455</name>
</gene>
<dbReference type="RefSeq" id="WP_267560622.1">
    <property type="nucleotide sequence ID" value="NZ_JAPNTZ010000001.1"/>
</dbReference>
<keyword evidence="2" id="KW-1003">Cell membrane</keyword>
<dbReference type="InterPro" id="IPR010432">
    <property type="entry name" value="RDD"/>
</dbReference>
<evidence type="ECO:0000256" key="1">
    <source>
        <dbReference type="ARBA" id="ARBA00004651"/>
    </source>
</evidence>
<evidence type="ECO:0000313" key="8">
    <source>
        <dbReference type="EMBL" id="MCY1136843.1"/>
    </source>
</evidence>